<dbReference type="STRING" id="1993.SAMN04489713_107159"/>
<dbReference type="Gene3D" id="1.20.1610.10">
    <property type="entry name" value="alpha-1,2-mannosidases domains"/>
    <property type="match status" value="1"/>
</dbReference>
<dbReference type="AlphaFoldDB" id="A0A1I5I7T7"/>
<protein>
    <submittedName>
        <fullName evidence="5">Alpha-1,2-mannosidase, putative</fullName>
    </submittedName>
</protein>
<dbReference type="PANTHER" id="PTHR12143:SF39">
    <property type="entry name" value="SECRETED PROTEIN"/>
    <property type="match status" value="1"/>
</dbReference>
<dbReference type="Pfam" id="PF17678">
    <property type="entry name" value="Glyco_hydro_92N"/>
    <property type="match status" value="1"/>
</dbReference>
<evidence type="ECO:0000259" key="4">
    <source>
        <dbReference type="Pfam" id="PF17678"/>
    </source>
</evidence>
<feature type="signal peptide" evidence="2">
    <location>
        <begin position="1"/>
        <end position="30"/>
    </location>
</feature>
<dbReference type="Pfam" id="PF07971">
    <property type="entry name" value="Glyco_hydro_92"/>
    <property type="match status" value="1"/>
</dbReference>
<dbReference type="Gene3D" id="3.30.2080.10">
    <property type="entry name" value="GH92 mannosidase domain"/>
    <property type="match status" value="1"/>
</dbReference>
<dbReference type="Proteomes" id="UP000183413">
    <property type="component" value="Unassembled WGS sequence"/>
</dbReference>
<feature type="domain" description="Glycosyl hydrolase family 92" evidence="3">
    <location>
        <begin position="320"/>
        <end position="772"/>
    </location>
</feature>
<organism evidence="5 6">
    <name type="scientific">Actinomadura madurae</name>
    <dbReference type="NCBI Taxonomy" id="1993"/>
    <lineage>
        <taxon>Bacteria</taxon>
        <taxon>Bacillati</taxon>
        <taxon>Actinomycetota</taxon>
        <taxon>Actinomycetes</taxon>
        <taxon>Streptosporangiales</taxon>
        <taxon>Thermomonosporaceae</taxon>
        <taxon>Actinomadura</taxon>
    </lineage>
</organism>
<feature type="region of interest" description="Disordered" evidence="1">
    <location>
        <begin position="234"/>
        <end position="280"/>
    </location>
</feature>
<dbReference type="GO" id="GO:0005975">
    <property type="term" value="P:carbohydrate metabolic process"/>
    <property type="evidence" value="ECO:0007669"/>
    <property type="project" value="InterPro"/>
</dbReference>
<evidence type="ECO:0000313" key="5">
    <source>
        <dbReference type="EMBL" id="SFO56176.1"/>
    </source>
</evidence>
<keyword evidence="2" id="KW-0732">Signal</keyword>
<accession>A0A1I5I7T7</accession>
<reference evidence="5 6" key="1">
    <citation type="submission" date="2016-10" db="EMBL/GenBank/DDBJ databases">
        <authorList>
            <person name="de Groot N.N."/>
        </authorList>
    </citation>
    <scope>NUCLEOTIDE SEQUENCE [LARGE SCALE GENOMIC DNA]</scope>
    <source>
        <strain evidence="5 6">DSM 43067</strain>
    </source>
</reference>
<sequence>MLRRRLAGGLAVLLLPLASAAVPAATAAHAAPDLTSYVNPFVGTKDGGPDFGHGGGAGMNFPGAAAPFGMMQWSPDTVRTSGGGYKYEDDRLRGFSMSHISGPGCTGAQDFPVIPISGTIGASPATHGSDYVQTFKHENEQANPGYYAVTADSGVKTELTASTRAGVGRFTFPAGKPGTLLLNVTGSINGVDDAEATISGNTVSGWARTGGFCGTSTKYYVYFHATFDRPITASGTWKDDSVKPGNERVRGKSPADVPQSPRKTSGRVNNGRDGRPVAPSQRTFAGDVTVKGPGSGVYLQFDGGAPVQMRTGLSYVSIDGAKKNLRAEIGRKPFDAVRTATRDAWQRRLGQIRVEGGTPDTLRTFYTALYHSFLQPYVFDDVDGTYTGFDYRTHKAPRGRHHYATFSGWDIYRSEIQLLAFLAPDVASDIARSLHENARAIGDVWDRWSHQNTITGVMNGDPYHSMIASAYAFGARDFDAKGALASMVAGAERIGAKSGYTERPGNASYLKIGYVPGDPATTMEYNLADFGIAQVAERLGDKATAEKFMARSHGWQNLYNPLNGWIQPRFADGSFLSPFDPADSNWYVEGNGAQYHWMTYADVKSLFNAMGGRDAAAKRLDAFFAELNAGPHKPLAYLGNEPSLQSPWLYAWAGRPYRTQDVVHRARAELFKPTPDGLVGNDDLGTMSAWYVWASMGVYPAIPGRAELMVNGPAFSKIEVRRSSGQKVTIKAPGAETSRYIQALKVNGKATSKAWLPESFARSGGTLDFTLGTSPNTGFGSAESDAPPSFTEGGKSYLTAVDPGLVPVEPGGSTTTTLRVQALASGGEVEWKAAPPPGVTLTPSSGTLRVPASGHADQKITVSVAADAKIDFHTVPISIPGAGDAGLTLNVARKGTIEWYQNNAGISEDGASGMANFDGGGWSYSAQALAAAGLSPGEQVSWNGFTFDWPARRPGQMDNVHAQGQTVELPDGLKAAKLAFLGSAGNGDAPSTVTITYADGSTQRSELAFSDWALGADAYPPRFGNEIVATTPYRNNDDGTRDEINVYVFGATPIDLDPAKQVKSMTLNAPESGGSLHVFAWAFA</sequence>
<dbReference type="InterPro" id="IPR050883">
    <property type="entry name" value="PNGase"/>
</dbReference>
<feature type="domain" description="Glycosyl hydrolase family 92 N-terminal" evidence="4">
    <location>
        <begin position="37"/>
        <end position="314"/>
    </location>
</feature>
<dbReference type="Gene3D" id="2.70.98.10">
    <property type="match status" value="1"/>
</dbReference>
<dbReference type="SUPFAM" id="SSF48208">
    <property type="entry name" value="Six-hairpin glycosidases"/>
    <property type="match status" value="1"/>
</dbReference>
<dbReference type="Gene3D" id="1.20.1050.60">
    <property type="entry name" value="alpha-1,2-mannosidase"/>
    <property type="match status" value="1"/>
</dbReference>
<name>A0A1I5I7T7_9ACTN</name>
<dbReference type="EMBL" id="FOVH01000007">
    <property type="protein sequence ID" value="SFO56176.1"/>
    <property type="molecule type" value="Genomic_DNA"/>
</dbReference>
<dbReference type="eggNOG" id="COG3325">
    <property type="taxonomic scope" value="Bacteria"/>
</dbReference>
<dbReference type="GO" id="GO:0005829">
    <property type="term" value="C:cytosol"/>
    <property type="evidence" value="ECO:0007669"/>
    <property type="project" value="TreeGrafter"/>
</dbReference>
<dbReference type="PANTHER" id="PTHR12143">
    <property type="entry name" value="PEPTIDE N-GLYCANASE PNGASE -RELATED"/>
    <property type="match status" value="1"/>
</dbReference>
<dbReference type="GO" id="GO:0006516">
    <property type="term" value="P:glycoprotein catabolic process"/>
    <property type="evidence" value="ECO:0007669"/>
    <property type="project" value="TreeGrafter"/>
</dbReference>
<dbReference type="GO" id="GO:0030246">
    <property type="term" value="F:carbohydrate binding"/>
    <property type="evidence" value="ECO:0007669"/>
    <property type="project" value="InterPro"/>
</dbReference>
<evidence type="ECO:0000313" key="6">
    <source>
        <dbReference type="Proteomes" id="UP000183413"/>
    </source>
</evidence>
<dbReference type="InterPro" id="IPR014718">
    <property type="entry name" value="GH-type_carb-bd"/>
</dbReference>
<dbReference type="InterPro" id="IPR008928">
    <property type="entry name" value="6-hairpin_glycosidase_sf"/>
</dbReference>
<dbReference type="InParanoid" id="A0A1I5I7T7"/>
<evidence type="ECO:0000256" key="2">
    <source>
        <dbReference type="SAM" id="SignalP"/>
    </source>
</evidence>
<proteinExistence type="predicted"/>
<gene>
    <name evidence="5" type="ORF">SAMN04489713_107159</name>
</gene>
<dbReference type="InterPro" id="IPR041371">
    <property type="entry name" value="GH92_N"/>
</dbReference>
<feature type="chain" id="PRO_5010224272" evidence="2">
    <location>
        <begin position="31"/>
        <end position="1084"/>
    </location>
</feature>
<dbReference type="InterPro" id="IPR012939">
    <property type="entry name" value="Glyco_hydro_92"/>
</dbReference>
<dbReference type="RefSeq" id="WP_075021958.1">
    <property type="nucleotide sequence ID" value="NZ_FOVH01000007.1"/>
</dbReference>
<keyword evidence="6" id="KW-1185">Reference proteome</keyword>
<feature type="compositionally biased region" description="Basic and acidic residues" evidence="1">
    <location>
        <begin position="237"/>
        <end position="250"/>
    </location>
</feature>
<evidence type="ECO:0000256" key="1">
    <source>
        <dbReference type="SAM" id="MobiDB-lite"/>
    </source>
</evidence>
<dbReference type="eggNOG" id="COG3537">
    <property type="taxonomic scope" value="Bacteria"/>
</dbReference>
<dbReference type="NCBIfam" id="TIGR01180">
    <property type="entry name" value="aman2_put"/>
    <property type="match status" value="1"/>
</dbReference>
<dbReference type="GO" id="GO:0000224">
    <property type="term" value="F:peptide-N4-(N-acetyl-beta-glucosaminyl)asparagine amidase activity"/>
    <property type="evidence" value="ECO:0007669"/>
    <property type="project" value="TreeGrafter"/>
</dbReference>
<dbReference type="InterPro" id="IPR005887">
    <property type="entry name" value="GH92_a_mannosidase_put"/>
</dbReference>
<evidence type="ECO:0000259" key="3">
    <source>
        <dbReference type="Pfam" id="PF07971"/>
    </source>
</evidence>